<dbReference type="PANTHER" id="PTHR10000">
    <property type="entry name" value="PHOSPHOSERINE PHOSPHATASE"/>
    <property type="match status" value="1"/>
</dbReference>
<keyword evidence="1" id="KW-0378">Hydrolase</keyword>
<evidence type="ECO:0000313" key="2">
    <source>
        <dbReference type="Proteomes" id="UP000294192"/>
    </source>
</evidence>
<dbReference type="NCBIfam" id="NF045966">
    <property type="entry name" value="YcsE_rel_Pase"/>
    <property type="match status" value="1"/>
</dbReference>
<dbReference type="Proteomes" id="UP000294192">
    <property type="component" value="Unassembled WGS sequence"/>
</dbReference>
<dbReference type="EMBL" id="PSZO01000007">
    <property type="protein sequence ID" value="TCG11422.1"/>
    <property type="molecule type" value="Genomic_DNA"/>
</dbReference>
<dbReference type="NCBIfam" id="TIGR01484">
    <property type="entry name" value="HAD-SF-IIB"/>
    <property type="match status" value="1"/>
</dbReference>
<dbReference type="InterPro" id="IPR036412">
    <property type="entry name" value="HAD-like_sf"/>
</dbReference>
<dbReference type="InterPro" id="IPR000150">
    <property type="entry name" value="Cof"/>
</dbReference>
<reference evidence="1 2" key="1">
    <citation type="submission" date="2018-02" db="EMBL/GenBank/DDBJ databases">
        <title>Mycoplasma marinum and Mycoplasma todarodis sp. nov., moderately halophilic and psychrotolerant mycoplasmas isolated from cephalopods.</title>
        <authorList>
            <person name="Viver T."/>
        </authorList>
    </citation>
    <scope>NUCLEOTIDE SEQUENCE [LARGE SCALE GENOMIC DNA]</scope>
    <source>
        <strain evidence="1 2">PE</strain>
    </source>
</reference>
<gene>
    <name evidence="1" type="ORF">C4B24_01990</name>
</gene>
<accession>A0A4R0XPH1</accession>
<name>A0A4R0XPH1_9MOLU</name>
<comment type="caution">
    <text evidence="1">The sequence shown here is derived from an EMBL/GenBank/DDBJ whole genome shotgun (WGS) entry which is preliminary data.</text>
</comment>
<dbReference type="Pfam" id="PF08282">
    <property type="entry name" value="Hydrolase_3"/>
    <property type="match status" value="1"/>
</dbReference>
<dbReference type="PANTHER" id="PTHR10000:SF8">
    <property type="entry name" value="HAD SUPERFAMILY HYDROLASE-LIKE, TYPE 3"/>
    <property type="match status" value="1"/>
</dbReference>
<dbReference type="InterPro" id="IPR023214">
    <property type="entry name" value="HAD_sf"/>
</dbReference>
<dbReference type="InterPro" id="IPR006379">
    <property type="entry name" value="HAD-SF_hydro_IIB"/>
</dbReference>
<dbReference type="RefSeq" id="WP_131598830.1">
    <property type="nucleotide sequence ID" value="NZ_CBDBYK010000004.1"/>
</dbReference>
<sequence>MYKIFAFDIDGTLLPFEQKNLDQEIVLMFKRLKEQGKTNVLITGRDFVTIGDMINTPHVDYFIGANGAFIFDLKTKELVFEKYIEHGDLVKLQEFCKEHDFNYSITTEKAIYFKDKTKCKDNWFWDDFYEIIKPVNHEDMLNERIHQVNIDVLADIEKATLVNYIDDLPNIDVNTVWERGLFIGPEDINKAFGLKELGKITDISIEHMMAFGDSDNDIPMLKEVGCGIAMGDAKGDIKAIANDTCGSVKDFGTIKKLEELQII</sequence>
<dbReference type="Gene3D" id="3.40.50.1000">
    <property type="entry name" value="HAD superfamily/HAD-like"/>
    <property type="match status" value="1"/>
</dbReference>
<dbReference type="PROSITE" id="PS01229">
    <property type="entry name" value="COF_2"/>
    <property type="match status" value="1"/>
</dbReference>
<protein>
    <submittedName>
        <fullName evidence="1">Cof-type HAD-IIB family hydrolase</fullName>
    </submittedName>
</protein>
<dbReference type="GO" id="GO:0005829">
    <property type="term" value="C:cytosol"/>
    <property type="evidence" value="ECO:0007669"/>
    <property type="project" value="TreeGrafter"/>
</dbReference>
<dbReference type="SUPFAM" id="SSF56784">
    <property type="entry name" value="HAD-like"/>
    <property type="match status" value="1"/>
</dbReference>
<proteinExistence type="predicted"/>
<dbReference type="GO" id="GO:0000287">
    <property type="term" value="F:magnesium ion binding"/>
    <property type="evidence" value="ECO:0007669"/>
    <property type="project" value="TreeGrafter"/>
</dbReference>
<organism evidence="1 2">
    <name type="scientific">Mycoplasma marinum</name>
    <dbReference type="NCBI Taxonomy" id="1937190"/>
    <lineage>
        <taxon>Bacteria</taxon>
        <taxon>Bacillati</taxon>
        <taxon>Mycoplasmatota</taxon>
        <taxon>Mollicutes</taxon>
        <taxon>Mycoplasmataceae</taxon>
        <taxon>Mycoplasma</taxon>
    </lineage>
</organism>
<dbReference type="AlphaFoldDB" id="A0A4R0XPH1"/>
<evidence type="ECO:0000313" key="1">
    <source>
        <dbReference type="EMBL" id="TCG11422.1"/>
    </source>
</evidence>
<dbReference type="NCBIfam" id="TIGR00099">
    <property type="entry name" value="Cof-subfamily"/>
    <property type="match status" value="1"/>
</dbReference>
<dbReference type="Gene3D" id="3.30.1240.10">
    <property type="match status" value="1"/>
</dbReference>
<keyword evidence="2" id="KW-1185">Reference proteome</keyword>
<dbReference type="GO" id="GO:0016791">
    <property type="term" value="F:phosphatase activity"/>
    <property type="evidence" value="ECO:0007669"/>
    <property type="project" value="TreeGrafter"/>
</dbReference>
<dbReference type="OrthoDB" id="388819at2"/>